<evidence type="ECO:0000313" key="2">
    <source>
        <dbReference type="Proteomes" id="UP000197025"/>
    </source>
</evidence>
<sequence length="150" mass="15880">MGAEKAQIKGKGATELVLFQAWDLAERLLQHALEVRFIPSLQQGLQGLLEKGTVLLGEHGHPLRHGLQPLSAGLLDEGVLGLLQERLQALTGRLIAPQPFYGLDGAAGEQRAGNACLAQDLQEEIHDLGDGLVGHSGSPGRGPFASIITE</sequence>
<accession>A0A212RP20</accession>
<gene>
    <name evidence="1" type="ORF">SAMN02746019_00017810</name>
</gene>
<dbReference type="Proteomes" id="UP000197025">
    <property type="component" value="Unassembled WGS sequence"/>
</dbReference>
<name>A0A212RP20_9CHLR</name>
<reference evidence="2" key="1">
    <citation type="submission" date="2017-06" db="EMBL/GenBank/DDBJ databases">
        <authorList>
            <person name="Varghese N."/>
            <person name="Submissions S."/>
        </authorList>
    </citation>
    <scope>NUCLEOTIDE SEQUENCE [LARGE SCALE GENOMIC DNA]</scope>
    <source>
        <strain evidence="2">JAD2</strain>
    </source>
</reference>
<organism evidence="1 2">
    <name type="scientific">Thermoflexus hugenholtzii JAD2</name>
    <dbReference type="NCBI Taxonomy" id="877466"/>
    <lineage>
        <taxon>Bacteria</taxon>
        <taxon>Bacillati</taxon>
        <taxon>Chloroflexota</taxon>
        <taxon>Thermoflexia</taxon>
        <taxon>Thermoflexales</taxon>
        <taxon>Thermoflexaceae</taxon>
        <taxon>Thermoflexus</taxon>
    </lineage>
</organism>
<evidence type="ECO:0000313" key="1">
    <source>
        <dbReference type="EMBL" id="SNB74279.1"/>
    </source>
</evidence>
<dbReference type="InParanoid" id="A0A212RP20"/>
<dbReference type="EMBL" id="FYEK01000072">
    <property type="protein sequence ID" value="SNB74279.1"/>
    <property type="molecule type" value="Genomic_DNA"/>
</dbReference>
<keyword evidence="2" id="KW-1185">Reference proteome</keyword>
<proteinExistence type="predicted"/>
<protein>
    <submittedName>
        <fullName evidence="1">Uncharacterized protein</fullName>
    </submittedName>
</protein>
<dbReference type="AlphaFoldDB" id="A0A212RP20"/>